<dbReference type="InterPro" id="IPR027417">
    <property type="entry name" value="P-loop_NTPase"/>
</dbReference>
<dbReference type="AlphaFoldDB" id="A0A397TD81"/>
<organism evidence="3 4">
    <name type="scientific">Glomus cerebriforme</name>
    <dbReference type="NCBI Taxonomy" id="658196"/>
    <lineage>
        <taxon>Eukaryota</taxon>
        <taxon>Fungi</taxon>
        <taxon>Fungi incertae sedis</taxon>
        <taxon>Mucoromycota</taxon>
        <taxon>Glomeromycotina</taxon>
        <taxon>Glomeromycetes</taxon>
        <taxon>Glomerales</taxon>
        <taxon>Glomeraceae</taxon>
        <taxon>Glomus</taxon>
    </lineage>
</organism>
<name>A0A397TD81_9GLOM</name>
<evidence type="ECO:0000256" key="1">
    <source>
        <dbReference type="ARBA" id="ARBA00022741"/>
    </source>
</evidence>
<dbReference type="EMBL" id="QKYT01000085">
    <property type="protein sequence ID" value="RIA94277.1"/>
    <property type="molecule type" value="Genomic_DNA"/>
</dbReference>
<dbReference type="STRING" id="658196.A0A397TD81"/>
<feature type="domain" description="AIG1-type G" evidence="2">
    <location>
        <begin position="6"/>
        <end position="133"/>
    </location>
</feature>
<keyword evidence="4" id="KW-1185">Reference proteome</keyword>
<gene>
    <name evidence="3" type="ORF">C1645_575783</name>
</gene>
<dbReference type="Gene3D" id="3.40.50.300">
    <property type="entry name" value="P-loop containing nucleotide triphosphate hydrolases"/>
    <property type="match status" value="1"/>
</dbReference>
<comment type="caution">
    <text evidence="3">The sequence shown here is derived from an EMBL/GenBank/DDBJ whole genome shotgun (WGS) entry which is preliminary data.</text>
</comment>
<evidence type="ECO:0000259" key="2">
    <source>
        <dbReference type="Pfam" id="PF04548"/>
    </source>
</evidence>
<dbReference type="SUPFAM" id="SSF52540">
    <property type="entry name" value="P-loop containing nucleoside triphosphate hydrolases"/>
    <property type="match status" value="1"/>
</dbReference>
<sequence>MNEQINVALFGRAGYGKSSIANMLVQRDIYDNNNTFVINDGVRGEPINIYGYVTESYRVFDTVGLGEPPSHPTSHEEAVKKIRNYFSECQVPLNYIFYVHRKGRITEEDIKMFKIFKEIFEWGINKFIIIITHTNPEWVRKPENSNLIRRHFGNYPIIPVDFPFTEEEDEFDTAIRQRNKRAQSLQRLENELSELSYSGVEQEVLSSAQIFEKKVSRVVRVLPIAGSAYQLIASGVYYKLEKPNNAKERLKEGVFRVAIDSMCVVVVAVASLCAKIMRK</sequence>
<evidence type="ECO:0000313" key="3">
    <source>
        <dbReference type="EMBL" id="RIA94277.1"/>
    </source>
</evidence>
<evidence type="ECO:0000313" key="4">
    <source>
        <dbReference type="Proteomes" id="UP000265703"/>
    </source>
</evidence>
<dbReference type="InterPro" id="IPR006703">
    <property type="entry name" value="G_AIG1"/>
</dbReference>
<proteinExistence type="predicted"/>
<dbReference type="CDD" id="cd00882">
    <property type="entry name" value="Ras_like_GTPase"/>
    <property type="match status" value="1"/>
</dbReference>
<dbReference type="Pfam" id="PF04548">
    <property type="entry name" value="AIG1"/>
    <property type="match status" value="1"/>
</dbReference>
<dbReference type="GO" id="GO:0005525">
    <property type="term" value="F:GTP binding"/>
    <property type="evidence" value="ECO:0007669"/>
    <property type="project" value="InterPro"/>
</dbReference>
<keyword evidence="1" id="KW-0547">Nucleotide-binding</keyword>
<dbReference type="OrthoDB" id="8954335at2759"/>
<accession>A0A397TD81</accession>
<protein>
    <recommendedName>
        <fullName evidence="2">AIG1-type G domain-containing protein</fullName>
    </recommendedName>
</protein>
<dbReference type="Proteomes" id="UP000265703">
    <property type="component" value="Unassembled WGS sequence"/>
</dbReference>
<reference evidence="3 4" key="1">
    <citation type="submission" date="2018-06" db="EMBL/GenBank/DDBJ databases">
        <title>Comparative genomics reveals the genomic features of Rhizophagus irregularis, R. cerebriforme, R. diaphanum and Gigaspora rosea, and their symbiotic lifestyle signature.</title>
        <authorList>
            <person name="Morin E."/>
            <person name="San Clemente H."/>
            <person name="Chen E.C.H."/>
            <person name="De La Providencia I."/>
            <person name="Hainaut M."/>
            <person name="Kuo A."/>
            <person name="Kohler A."/>
            <person name="Murat C."/>
            <person name="Tang N."/>
            <person name="Roy S."/>
            <person name="Loubradou J."/>
            <person name="Henrissat B."/>
            <person name="Grigoriev I.V."/>
            <person name="Corradi N."/>
            <person name="Roux C."/>
            <person name="Martin F.M."/>
        </authorList>
    </citation>
    <scope>NUCLEOTIDE SEQUENCE [LARGE SCALE GENOMIC DNA]</scope>
    <source>
        <strain evidence="3 4">DAOM 227022</strain>
    </source>
</reference>